<protein>
    <submittedName>
        <fullName evidence="2">Uncharacterized protein</fullName>
    </submittedName>
</protein>
<name>A0ABP3XGY3_9FIRM</name>
<dbReference type="Gene3D" id="1.20.1070.10">
    <property type="entry name" value="Rhodopsin 7-helix transmembrane proteins"/>
    <property type="match status" value="1"/>
</dbReference>
<keyword evidence="1" id="KW-0812">Transmembrane</keyword>
<evidence type="ECO:0000256" key="1">
    <source>
        <dbReference type="SAM" id="Phobius"/>
    </source>
</evidence>
<feature type="transmembrane region" description="Helical" evidence="1">
    <location>
        <begin position="124"/>
        <end position="144"/>
    </location>
</feature>
<accession>A0ABP3XGY3</accession>
<dbReference type="SUPFAM" id="SSF81321">
    <property type="entry name" value="Family A G protein-coupled receptor-like"/>
    <property type="match status" value="1"/>
</dbReference>
<dbReference type="Proteomes" id="UP001400965">
    <property type="component" value="Unassembled WGS sequence"/>
</dbReference>
<feature type="transmembrane region" description="Helical" evidence="1">
    <location>
        <begin position="20"/>
        <end position="40"/>
    </location>
</feature>
<keyword evidence="1" id="KW-1133">Transmembrane helix</keyword>
<proteinExistence type="predicted"/>
<organism evidence="2 3">
    <name type="scientific">Paraclostridium tenue</name>
    <dbReference type="NCBI Taxonomy" id="1737"/>
    <lineage>
        <taxon>Bacteria</taxon>
        <taxon>Bacillati</taxon>
        <taxon>Bacillota</taxon>
        <taxon>Clostridia</taxon>
        <taxon>Peptostreptococcales</taxon>
        <taxon>Peptostreptococcaceae</taxon>
        <taxon>Paraclostridium</taxon>
    </lineage>
</organism>
<reference evidence="3" key="1">
    <citation type="journal article" date="2019" name="Int. J. Syst. Evol. Microbiol.">
        <title>The Global Catalogue of Microorganisms (GCM) 10K type strain sequencing project: providing services to taxonomists for standard genome sequencing and annotation.</title>
        <authorList>
            <consortium name="The Broad Institute Genomics Platform"/>
            <consortium name="The Broad Institute Genome Sequencing Center for Infectious Disease"/>
            <person name="Wu L."/>
            <person name="Ma J."/>
        </authorList>
    </citation>
    <scope>NUCLEOTIDE SEQUENCE [LARGE SCALE GENOMIC DNA]</scope>
    <source>
        <strain evidence="3">JCM 6486</strain>
    </source>
</reference>
<comment type="caution">
    <text evidence="2">The sequence shown here is derived from an EMBL/GenBank/DDBJ whole genome shotgun (WGS) entry which is preliminary data.</text>
</comment>
<keyword evidence="1" id="KW-0472">Membrane</keyword>
<dbReference type="RefSeq" id="WP_187526892.1">
    <property type="nucleotide sequence ID" value="NZ_BAAACP010000007.1"/>
</dbReference>
<dbReference type="EMBL" id="BAAACP010000007">
    <property type="protein sequence ID" value="GAA0863587.1"/>
    <property type="molecule type" value="Genomic_DNA"/>
</dbReference>
<keyword evidence="3" id="KW-1185">Reference proteome</keyword>
<feature type="transmembrane region" description="Helical" evidence="1">
    <location>
        <begin position="52"/>
        <end position="75"/>
    </location>
</feature>
<feature type="transmembrane region" description="Helical" evidence="1">
    <location>
        <begin position="156"/>
        <end position="178"/>
    </location>
</feature>
<evidence type="ECO:0000313" key="3">
    <source>
        <dbReference type="Proteomes" id="UP001400965"/>
    </source>
</evidence>
<sequence length="197" mass="23644">MDKFLEIWTKSLDNGEHKKLLEIVLSIFILISPSFSFVFMYKRDLFNKLDNIKLILLCLTINISLFLVFYFLILWESYQNKLLIELRGLLEIKENEGNDEALEENDQEQKDKVREAKLETLIKVTYLIFMVSIFPFVTYILNYFTHWDDNYNKTIHSYYVMVLTIVVVSFFKGIICTFKLKRISKELKEHDIKINIW</sequence>
<evidence type="ECO:0000313" key="2">
    <source>
        <dbReference type="EMBL" id="GAA0863587.1"/>
    </source>
</evidence>
<gene>
    <name evidence="2" type="ORF">GCM10008917_13650</name>
</gene>